<feature type="region of interest" description="Disordered" evidence="17">
    <location>
        <begin position="1"/>
        <end position="30"/>
    </location>
</feature>
<dbReference type="GO" id="GO:0051301">
    <property type="term" value="P:cell division"/>
    <property type="evidence" value="ECO:0007669"/>
    <property type="project" value="UniProtKB-KW"/>
</dbReference>
<evidence type="ECO:0000256" key="14">
    <source>
        <dbReference type="ARBA" id="ARBA00023306"/>
    </source>
</evidence>
<dbReference type="Pfam" id="PF08649">
    <property type="entry name" value="DASH_Dad1"/>
    <property type="match status" value="1"/>
</dbReference>
<evidence type="ECO:0000256" key="7">
    <source>
        <dbReference type="ARBA" id="ARBA00022490"/>
    </source>
</evidence>
<keyword evidence="8" id="KW-0132">Cell division</keyword>
<protein>
    <recommendedName>
        <fullName evidence="5">DASH complex subunit DAD1</fullName>
    </recommendedName>
    <alternativeName>
        <fullName evidence="16">Outer kinetochore protein DAD1</fullName>
    </alternativeName>
</protein>
<keyword evidence="6" id="KW-0158">Chromosome</keyword>
<evidence type="ECO:0000313" key="18">
    <source>
        <dbReference type="EMBL" id="PWN23589.1"/>
    </source>
</evidence>
<keyword evidence="7" id="KW-0963">Cytoplasm</keyword>
<feature type="compositionally biased region" description="Low complexity" evidence="17">
    <location>
        <begin position="16"/>
        <end position="26"/>
    </location>
</feature>
<dbReference type="EMBL" id="KZ819321">
    <property type="protein sequence ID" value="PWN23589.1"/>
    <property type="molecule type" value="Genomic_DNA"/>
</dbReference>
<evidence type="ECO:0000256" key="6">
    <source>
        <dbReference type="ARBA" id="ARBA00022454"/>
    </source>
</evidence>
<feature type="compositionally biased region" description="Gly residues" evidence="17">
    <location>
        <begin position="102"/>
        <end position="126"/>
    </location>
</feature>
<evidence type="ECO:0000256" key="10">
    <source>
        <dbReference type="ARBA" id="ARBA00022776"/>
    </source>
</evidence>
<comment type="subcellular location">
    <subcellularLocation>
        <location evidence="3">Chromosome</location>
        <location evidence="3">Centromere</location>
        <location evidence="3">Kinetochore</location>
    </subcellularLocation>
    <subcellularLocation>
        <location evidence="2">Cytoplasm</location>
        <location evidence="2">Cytoskeleton</location>
        <location evidence="2">Spindle</location>
    </subcellularLocation>
    <subcellularLocation>
        <location evidence="1">Nucleus</location>
    </subcellularLocation>
</comment>
<dbReference type="GO" id="GO:0005876">
    <property type="term" value="C:spindle microtubule"/>
    <property type="evidence" value="ECO:0007669"/>
    <property type="project" value="TreeGrafter"/>
</dbReference>
<dbReference type="AlphaFoldDB" id="A0A316UEE8"/>
<evidence type="ECO:0000256" key="16">
    <source>
        <dbReference type="ARBA" id="ARBA00030566"/>
    </source>
</evidence>
<reference evidence="18 19" key="1">
    <citation type="journal article" date="2018" name="Mol. Biol. Evol.">
        <title>Broad Genomic Sampling Reveals a Smut Pathogenic Ancestry of the Fungal Clade Ustilaginomycotina.</title>
        <authorList>
            <person name="Kijpornyongpan T."/>
            <person name="Mondo S.J."/>
            <person name="Barry K."/>
            <person name="Sandor L."/>
            <person name="Lee J."/>
            <person name="Lipzen A."/>
            <person name="Pangilinan J."/>
            <person name="LaButti K."/>
            <person name="Hainaut M."/>
            <person name="Henrissat B."/>
            <person name="Grigoriev I.V."/>
            <person name="Spatafora J.W."/>
            <person name="Aime M.C."/>
        </authorList>
    </citation>
    <scope>NUCLEOTIDE SEQUENCE [LARGE SCALE GENOMIC DNA]</scope>
    <source>
        <strain evidence="18 19">MCA 4718</strain>
    </source>
</reference>
<keyword evidence="19" id="KW-1185">Reference proteome</keyword>
<dbReference type="OrthoDB" id="5566853at2759"/>
<evidence type="ECO:0000256" key="13">
    <source>
        <dbReference type="ARBA" id="ARBA00023242"/>
    </source>
</evidence>
<dbReference type="PANTHER" id="PTHR28025:SF1">
    <property type="entry name" value="DASH COMPLEX SUBUNIT DAD1"/>
    <property type="match status" value="1"/>
</dbReference>
<evidence type="ECO:0000256" key="15">
    <source>
        <dbReference type="ARBA" id="ARBA00023328"/>
    </source>
</evidence>
<evidence type="ECO:0000313" key="19">
    <source>
        <dbReference type="Proteomes" id="UP000245942"/>
    </source>
</evidence>
<dbReference type="GeneID" id="37015684"/>
<dbReference type="Proteomes" id="UP000245942">
    <property type="component" value="Unassembled WGS sequence"/>
</dbReference>
<keyword evidence="15" id="KW-0137">Centromere</keyword>
<feature type="region of interest" description="Disordered" evidence="17">
    <location>
        <begin position="99"/>
        <end position="168"/>
    </location>
</feature>
<keyword evidence="14" id="KW-0131">Cell cycle</keyword>
<evidence type="ECO:0000256" key="3">
    <source>
        <dbReference type="ARBA" id="ARBA00004629"/>
    </source>
</evidence>
<evidence type="ECO:0000256" key="5">
    <source>
        <dbReference type="ARBA" id="ARBA00020261"/>
    </source>
</evidence>
<gene>
    <name evidence="18" type="ORF">BCV69DRAFT_295907</name>
</gene>
<name>A0A316UEE8_9BASI</name>
<evidence type="ECO:0000256" key="11">
    <source>
        <dbReference type="ARBA" id="ARBA00022838"/>
    </source>
</evidence>
<dbReference type="GO" id="GO:0051010">
    <property type="term" value="F:microtubule plus-end binding"/>
    <property type="evidence" value="ECO:0007669"/>
    <property type="project" value="TreeGrafter"/>
</dbReference>
<keyword evidence="11" id="KW-0995">Kinetochore</keyword>
<evidence type="ECO:0000256" key="1">
    <source>
        <dbReference type="ARBA" id="ARBA00004123"/>
    </source>
</evidence>
<keyword evidence="12" id="KW-0206">Cytoskeleton</keyword>
<proteinExistence type="inferred from homology"/>
<evidence type="ECO:0000256" key="12">
    <source>
        <dbReference type="ARBA" id="ARBA00023212"/>
    </source>
</evidence>
<dbReference type="RefSeq" id="XP_025350749.1">
    <property type="nucleotide sequence ID" value="XM_025493950.1"/>
</dbReference>
<keyword evidence="10" id="KW-0498">Mitosis</keyword>
<evidence type="ECO:0000256" key="8">
    <source>
        <dbReference type="ARBA" id="ARBA00022618"/>
    </source>
</evidence>
<evidence type="ECO:0000256" key="9">
    <source>
        <dbReference type="ARBA" id="ARBA00022701"/>
    </source>
</evidence>
<dbReference type="PANTHER" id="PTHR28025">
    <property type="entry name" value="DASH COMPLEX SUBUNIT DAD1"/>
    <property type="match status" value="1"/>
</dbReference>
<comment type="similarity">
    <text evidence="4">Belongs to the DASH complex DAD1 family.</text>
</comment>
<dbReference type="GO" id="GO:0044732">
    <property type="term" value="C:mitotic spindle pole body"/>
    <property type="evidence" value="ECO:0007669"/>
    <property type="project" value="TreeGrafter"/>
</dbReference>
<dbReference type="GO" id="GO:0072686">
    <property type="term" value="C:mitotic spindle"/>
    <property type="evidence" value="ECO:0007669"/>
    <property type="project" value="InterPro"/>
</dbReference>
<dbReference type="GO" id="GO:0042729">
    <property type="term" value="C:DASH complex"/>
    <property type="evidence" value="ECO:0007669"/>
    <property type="project" value="InterPro"/>
</dbReference>
<dbReference type="InterPro" id="IPR013958">
    <property type="entry name" value="DASH_Dad1"/>
</dbReference>
<evidence type="ECO:0000256" key="17">
    <source>
        <dbReference type="SAM" id="MobiDB-lite"/>
    </source>
</evidence>
<keyword evidence="13" id="KW-0539">Nucleus</keyword>
<keyword evidence="9" id="KW-0493">Microtubule</keyword>
<evidence type="ECO:0000256" key="4">
    <source>
        <dbReference type="ARBA" id="ARBA00010146"/>
    </source>
</evidence>
<organism evidence="18 19">
    <name type="scientific">Pseudomicrostroma glucosiphilum</name>
    <dbReference type="NCBI Taxonomy" id="1684307"/>
    <lineage>
        <taxon>Eukaryota</taxon>
        <taxon>Fungi</taxon>
        <taxon>Dikarya</taxon>
        <taxon>Basidiomycota</taxon>
        <taxon>Ustilaginomycotina</taxon>
        <taxon>Exobasidiomycetes</taxon>
        <taxon>Microstromatales</taxon>
        <taxon>Microstromatales incertae sedis</taxon>
        <taxon>Pseudomicrostroma</taxon>
    </lineage>
</organism>
<accession>A0A316UEE8</accession>
<evidence type="ECO:0000256" key="2">
    <source>
        <dbReference type="ARBA" id="ARBA00004186"/>
    </source>
</evidence>
<sequence>MSRDTETPSPPPPSTAQPQSNAAAVSGSGGSSFFLRERERLLGEIAESMGQILNNSNALNRKLEESILVGKEFEPVAALWGRFASSMASMGVPNPQEYDGAGSAGANGAAGVGGDEIGMGEEQGVGGEEREGFRRSVPAAAAGAGGETMPLGVAPGGGSWSAAPPSGS</sequence>